<keyword evidence="2" id="KW-1185">Reference proteome</keyword>
<name>A0A2B7ZQX6_9EURO</name>
<organism evidence="1 2">
    <name type="scientific">[Emmonsia] crescens</name>
    <dbReference type="NCBI Taxonomy" id="73230"/>
    <lineage>
        <taxon>Eukaryota</taxon>
        <taxon>Fungi</taxon>
        <taxon>Dikarya</taxon>
        <taxon>Ascomycota</taxon>
        <taxon>Pezizomycotina</taxon>
        <taxon>Eurotiomycetes</taxon>
        <taxon>Eurotiomycetidae</taxon>
        <taxon>Onygenales</taxon>
        <taxon>Ajellomycetaceae</taxon>
        <taxon>Emergomyces</taxon>
    </lineage>
</organism>
<gene>
    <name evidence="1" type="ORF">GX50_01569</name>
</gene>
<accession>A0A2B7ZQX6</accession>
<evidence type="ECO:0000313" key="1">
    <source>
        <dbReference type="EMBL" id="PGH35588.1"/>
    </source>
</evidence>
<dbReference type="AlphaFoldDB" id="A0A2B7ZQX6"/>
<comment type="caution">
    <text evidence="1">The sequence shown here is derived from an EMBL/GenBank/DDBJ whole genome shotgun (WGS) entry which is preliminary data.</text>
</comment>
<reference evidence="1 2" key="1">
    <citation type="submission" date="2017-10" db="EMBL/GenBank/DDBJ databases">
        <title>Comparative genomics in systemic dimorphic fungi from Ajellomycetaceae.</title>
        <authorList>
            <person name="Munoz J.F."/>
            <person name="Mcewen J.G."/>
            <person name="Clay O.K."/>
            <person name="Cuomo C.A."/>
        </authorList>
    </citation>
    <scope>NUCLEOTIDE SEQUENCE [LARGE SCALE GENOMIC DNA]</scope>
    <source>
        <strain evidence="1 2">UAMH4076</strain>
    </source>
</reference>
<dbReference type="EMBL" id="PDND01000019">
    <property type="protein sequence ID" value="PGH35588.1"/>
    <property type="molecule type" value="Genomic_DNA"/>
</dbReference>
<sequence>MLPISAAILDWMADGHQLTKEVPGFHGPIGDILKADNSDAWAAFDANTRANLDIDAANSLIASTLFQMEE</sequence>
<proteinExistence type="predicted"/>
<protein>
    <submittedName>
        <fullName evidence="1">Uncharacterized protein</fullName>
    </submittedName>
</protein>
<evidence type="ECO:0000313" key="2">
    <source>
        <dbReference type="Proteomes" id="UP000226031"/>
    </source>
</evidence>
<dbReference type="Proteomes" id="UP000226031">
    <property type="component" value="Unassembled WGS sequence"/>
</dbReference>